<evidence type="ECO:0000313" key="9">
    <source>
        <dbReference type="RefSeq" id="XP_033577418.1"/>
    </source>
</evidence>
<dbReference type="PRINTS" id="PR00420">
    <property type="entry name" value="RNGMNOXGNASE"/>
</dbReference>
<dbReference type="GO" id="GO:0071949">
    <property type="term" value="F:FAD binding"/>
    <property type="evidence" value="ECO:0007669"/>
    <property type="project" value="InterPro"/>
</dbReference>
<dbReference type="PANTHER" id="PTHR47356:SF2">
    <property type="entry name" value="FAD-BINDING DOMAIN-CONTAINING PROTEIN-RELATED"/>
    <property type="match status" value="1"/>
</dbReference>
<evidence type="ECO:0000256" key="4">
    <source>
        <dbReference type="ARBA" id="ARBA00023002"/>
    </source>
</evidence>
<feature type="domain" description="FAD-binding" evidence="6">
    <location>
        <begin position="88"/>
        <end position="310"/>
    </location>
</feature>
<keyword evidence="8" id="KW-1185">Reference proteome</keyword>
<gene>
    <name evidence="7 9" type="ORF">BDZ99DRAFT_463033</name>
</gene>
<dbReference type="AlphaFoldDB" id="A0A6A6YR06"/>
<dbReference type="InterPro" id="IPR036188">
    <property type="entry name" value="FAD/NAD-bd_sf"/>
</dbReference>
<evidence type="ECO:0000256" key="2">
    <source>
        <dbReference type="ARBA" id="ARBA00022630"/>
    </source>
</evidence>
<evidence type="ECO:0000256" key="1">
    <source>
        <dbReference type="ARBA" id="ARBA00007992"/>
    </source>
</evidence>
<comment type="similarity">
    <text evidence="1">Belongs to the paxM FAD-dependent monooxygenase family.</text>
</comment>
<dbReference type="InterPro" id="IPR002938">
    <property type="entry name" value="FAD-bd"/>
</dbReference>
<dbReference type="SUPFAM" id="SSF51905">
    <property type="entry name" value="FAD/NAD(P)-binding domain"/>
    <property type="match status" value="1"/>
</dbReference>
<keyword evidence="3" id="KW-0274">FAD</keyword>
<evidence type="ECO:0000256" key="3">
    <source>
        <dbReference type="ARBA" id="ARBA00022827"/>
    </source>
</evidence>
<evidence type="ECO:0000313" key="8">
    <source>
        <dbReference type="Proteomes" id="UP000504636"/>
    </source>
</evidence>
<protein>
    <submittedName>
        <fullName evidence="7 9">FAD/NAD(P)-binding domain-containing protein</fullName>
    </submittedName>
</protein>
<dbReference type="Pfam" id="PF01494">
    <property type="entry name" value="FAD_binding_3"/>
    <property type="match status" value="1"/>
</dbReference>
<dbReference type="EMBL" id="MU003700">
    <property type="protein sequence ID" value="KAF2810454.1"/>
    <property type="molecule type" value="Genomic_DNA"/>
</dbReference>
<evidence type="ECO:0000313" key="7">
    <source>
        <dbReference type="EMBL" id="KAF2810454.1"/>
    </source>
</evidence>
<organism evidence="7">
    <name type="scientific">Mytilinidion resinicola</name>
    <dbReference type="NCBI Taxonomy" id="574789"/>
    <lineage>
        <taxon>Eukaryota</taxon>
        <taxon>Fungi</taxon>
        <taxon>Dikarya</taxon>
        <taxon>Ascomycota</taxon>
        <taxon>Pezizomycotina</taxon>
        <taxon>Dothideomycetes</taxon>
        <taxon>Pleosporomycetidae</taxon>
        <taxon>Mytilinidiales</taxon>
        <taxon>Mytilinidiaceae</taxon>
        <taxon>Mytilinidion</taxon>
    </lineage>
</organism>
<sequence>MSHCLQRAGIDHVVLERRNTIVRPNGASINLWPQGLRLMEQLGCFSGTPTVVSPLFRQIIERHGYGFLVIDREKLMRIIYDHLPSQSYVRGGCSVVHIDEDKTGVKVHLEDGSVEVGDIVVGADGVNSVVRRAMWTIANDRSPGTFSEKEQQTLNTTYKCLFGTCTPPARSVSGEMTQTHNDRFSFLTLTQPTRVYFFVFIKLPKARRWPDRPKYNSHDAELEASKYMACRINEKLTFGDLWSNKLWFYLTPLEEGVFKQWHWGRIALVGDSAHKMTPNLAFGANSAMESVAALSNGLNRALKNQSDSTLSREQISMVFQDYQEKRMGRVTKVHDFTGGFTRVSAWDGLLNKFMALWVLPIASHEFVGDKFSRLIRGGVKLDYVPYKESRSGSVHWDDESRENAGGKGKLTSVTLVSVLVVCLGLGALIRWLFWIFMS</sequence>
<dbReference type="InterPro" id="IPR050562">
    <property type="entry name" value="FAD_mOase_fung"/>
</dbReference>
<reference evidence="7 9" key="1">
    <citation type="journal article" date="2020" name="Stud. Mycol.">
        <title>101 Dothideomycetes genomes: a test case for predicting lifestyles and emergence of pathogens.</title>
        <authorList>
            <person name="Haridas S."/>
            <person name="Albert R."/>
            <person name="Binder M."/>
            <person name="Bloem J."/>
            <person name="Labutti K."/>
            <person name="Salamov A."/>
            <person name="Andreopoulos B."/>
            <person name="Baker S."/>
            <person name="Barry K."/>
            <person name="Bills G."/>
            <person name="Bluhm B."/>
            <person name="Cannon C."/>
            <person name="Castanera R."/>
            <person name="Culley D."/>
            <person name="Daum C."/>
            <person name="Ezra D."/>
            <person name="Gonzalez J."/>
            <person name="Henrissat B."/>
            <person name="Kuo A."/>
            <person name="Liang C."/>
            <person name="Lipzen A."/>
            <person name="Lutzoni F."/>
            <person name="Magnuson J."/>
            <person name="Mondo S."/>
            <person name="Nolan M."/>
            <person name="Ohm R."/>
            <person name="Pangilinan J."/>
            <person name="Park H.-J."/>
            <person name="Ramirez L."/>
            <person name="Alfaro M."/>
            <person name="Sun H."/>
            <person name="Tritt A."/>
            <person name="Yoshinaga Y."/>
            <person name="Zwiers L.-H."/>
            <person name="Turgeon B."/>
            <person name="Goodwin S."/>
            <person name="Spatafora J."/>
            <person name="Crous P."/>
            <person name="Grigoriev I."/>
        </authorList>
    </citation>
    <scope>NUCLEOTIDE SEQUENCE</scope>
    <source>
        <strain evidence="7 9">CBS 304.34</strain>
    </source>
</reference>
<name>A0A6A6YR06_9PEZI</name>
<proteinExistence type="inferred from homology"/>
<feature type="transmembrane region" description="Helical" evidence="5">
    <location>
        <begin position="410"/>
        <end position="433"/>
    </location>
</feature>
<dbReference type="PANTHER" id="PTHR47356">
    <property type="entry name" value="FAD-DEPENDENT MONOOXYGENASE ASQG-RELATED"/>
    <property type="match status" value="1"/>
</dbReference>
<keyword evidence="5" id="KW-0812">Transmembrane</keyword>
<evidence type="ECO:0000256" key="5">
    <source>
        <dbReference type="SAM" id="Phobius"/>
    </source>
</evidence>
<reference evidence="9" key="2">
    <citation type="submission" date="2020-04" db="EMBL/GenBank/DDBJ databases">
        <authorList>
            <consortium name="NCBI Genome Project"/>
        </authorList>
    </citation>
    <scope>NUCLEOTIDE SEQUENCE</scope>
    <source>
        <strain evidence="9">CBS 304.34</strain>
    </source>
</reference>
<dbReference type="GeneID" id="54460881"/>
<accession>A0A6A6YR06</accession>
<evidence type="ECO:0000259" key="6">
    <source>
        <dbReference type="Pfam" id="PF01494"/>
    </source>
</evidence>
<dbReference type="GO" id="GO:0004497">
    <property type="term" value="F:monooxygenase activity"/>
    <property type="evidence" value="ECO:0007669"/>
    <property type="project" value="InterPro"/>
</dbReference>
<keyword evidence="2" id="KW-0285">Flavoprotein</keyword>
<keyword evidence="5" id="KW-1133">Transmembrane helix</keyword>
<dbReference type="RefSeq" id="XP_033577418.1">
    <property type="nucleotide sequence ID" value="XM_033719988.1"/>
</dbReference>
<keyword evidence="4" id="KW-0560">Oxidoreductase</keyword>
<reference evidence="9" key="3">
    <citation type="submission" date="2025-04" db="UniProtKB">
        <authorList>
            <consortium name="RefSeq"/>
        </authorList>
    </citation>
    <scope>IDENTIFICATION</scope>
    <source>
        <strain evidence="9">CBS 304.34</strain>
    </source>
</reference>
<dbReference type="Gene3D" id="3.50.50.60">
    <property type="entry name" value="FAD/NAD(P)-binding domain"/>
    <property type="match status" value="1"/>
</dbReference>
<dbReference type="Proteomes" id="UP000504636">
    <property type="component" value="Unplaced"/>
</dbReference>
<keyword evidence="5" id="KW-0472">Membrane</keyword>
<dbReference type="OrthoDB" id="2431938at2759"/>